<proteinExistence type="predicted"/>
<keyword evidence="2" id="KW-1185">Reference proteome</keyword>
<gene>
    <name evidence="1" type="ORF">HYALB_00004564</name>
</gene>
<organism evidence="1 2">
    <name type="scientific">Hymenoscyphus albidus</name>
    <dbReference type="NCBI Taxonomy" id="595503"/>
    <lineage>
        <taxon>Eukaryota</taxon>
        <taxon>Fungi</taxon>
        <taxon>Dikarya</taxon>
        <taxon>Ascomycota</taxon>
        <taxon>Pezizomycotina</taxon>
        <taxon>Leotiomycetes</taxon>
        <taxon>Helotiales</taxon>
        <taxon>Helotiaceae</taxon>
        <taxon>Hymenoscyphus</taxon>
    </lineage>
</organism>
<dbReference type="AlphaFoldDB" id="A0A9N9M4T7"/>
<reference evidence="1" key="1">
    <citation type="submission" date="2021-07" db="EMBL/GenBank/DDBJ databases">
        <authorList>
            <person name="Durling M."/>
        </authorList>
    </citation>
    <scope>NUCLEOTIDE SEQUENCE</scope>
</reference>
<name>A0A9N9M4T7_9HELO</name>
<sequence>MGFDCPYCREEIGGLTFNPEMNKGLRSRAIDQENAHLKRLEKVGLAYFQIRQENQVVYLSLRPFLQALLEDSRISGLDDSARDILQGFVDRGFLRGEGGSVSWFVSHLFLDQMKGID</sequence>
<protein>
    <submittedName>
        <fullName evidence="1">Uncharacterized protein</fullName>
    </submittedName>
</protein>
<dbReference type="EMBL" id="CAJVRM010000714">
    <property type="protein sequence ID" value="CAG8983121.1"/>
    <property type="molecule type" value="Genomic_DNA"/>
</dbReference>
<evidence type="ECO:0000313" key="2">
    <source>
        <dbReference type="Proteomes" id="UP000701801"/>
    </source>
</evidence>
<accession>A0A9N9M4T7</accession>
<evidence type="ECO:0000313" key="1">
    <source>
        <dbReference type="EMBL" id="CAG8983121.1"/>
    </source>
</evidence>
<comment type="caution">
    <text evidence="1">The sequence shown here is derived from an EMBL/GenBank/DDBJ whole genome shotgun (WGS) entry which is preliminary data.</text>
</comment>
<dbReference type="Proteomes" id="UP000701801">
    <property type="component" value="Unassembled WGS sequence"/>
</dbReference>